<organism evidence="1">
    <name type="scientific">marine sediment metagenome</name>
    <dbReference type="NCBI Taxonomy" id="412755"/>
    <lineage>
        <taxon>unclassified sequences</taxon>
        <taxon>metagenomes</taxon>
        <taxon>ecological metagenomes</taxon>
    </lineage>
</organism>
<evidence type="ECO:0000313" key="1">
    <source>
        <dbReference type="EMBL" id="KKL13755.1"/>
    </source>
</evidence>
<proteinExistence type="predicted"/>
<protein>
    <submittedName>
        <fullName evidence="1">Uncharacterized protein</fullName>
    </submittedName>
</protein>
<sequence>FFMMQDPNHPATCCCPIGDLGDVVDAQLRAMQQMKKINEKYTDKRPEFNNKFTQAKNKEN</sequence>
<dbReference type="EMBL" id="LAZR01040733">
    <property type="protein sequence ID" value="KKL13755.1"/>
    <property type="molecule type" value="Genomic_DNA"/>
</dbReference>
<reference evidence="1" key="1">
    <citation type="journal article" date="2015" name="Nature">
        <title>Complex archaea that bridge the gap between prokaryotes and eukaryotes.</title>
        <authorList>
            <person name="Spang A."/>
            <person name="Saw J.H."/>
            <person name="Jorgensen S.L."/>
            <person name="Zaremba-Niedzwiedzka K."/>
            <person name="Martijn J."/>
            <person name="Lind A.E."/>
            <person name="van Eijk R."/>
            <person name="Schleper C."/>
            <person name="Guy L."/>
            <person name="Ettema T.J."/>
        </authorList>
    </citation>
    <scope>NUCLEOTIDE SEQUENCE</scope>
</reference>
<dbReference type="AlphaFoldDB" id="A0A0F9AWF9"/>
<comment type="caution">
    <text evidence="1">The sequence shown here is derived from an EMBL/GenBank/DDBJ whole genome shotgun (WGS) entry which is preliminary data.</text>
</comment>
<gene>
    <name evidence="1" type="ORF">LCGC14_2522560</name>
</gene>
<accession>A0A0F9AWF9</accession>
<feature type="non-terminal residue" evidence="1">
    <location>
        <position position="1"/>
    </location>
</feature>
<name>A0A0F9AWF9_9ZZZZ</name>